<dbReference type="EMBL" id="BAABRO010000001">
    <property type="protein sequence ID" value="GAA5504580.1"/>
    <property type="molecule type" value="Genomic_DNA"/>
</dbReference>
<reference evidence="1 2" key="1">
    <citation type="submission" date="2024-02" db="EMBL/GenBank/DDBJ databases">
        <title>Rhodopirellula caenicola NBRC 110016.</title>
        <authorList>
            <person name="Ichikawa N."/>
            <person name="Katano-Makiyama Y."/>
            <person name="Hidaka K."/>
        </authorList>
    </citation>
    <scope>NUCLEOTIDE SEQUENCE [LARGE SCALE GENOMIC DNA]</scope>
    <source>
        <strain evidence="1 2">NBRC 110016</strain>
    </source>
</reference>
<organism evidence="1 2">
    <name type="scientific">Novipirellula caenicola</name>
    <dbReference type="NCBI Taxonomy" id="1536901"/>
    <lineage>
        <taxon>Bacteria</taxon>
        <taxon>Pseudomonadati</taxon>
        <taxon>Planctomycetota</taxon>
        <taxon>Planctomycetia</taxon>
        <taxon>Pirellulales</taxon>
        <taxon>Pirellulaceae</taxon>
        <taxon>Novipirellula</taxon>
    </lineage>
</organism>
<proteinExistence type="predicted"/>
<dbReference type="Proteomes" id="UP001416858">
    <property type="component" value="Unassembled WGS sequence"/>
</dbReference>
<name>A0ABP9VJ39_9BACT</name>
<keyword evidence="2" id="KW-1185">Reference proteome</keyword>
<evidence type="ECO:0000313" key="1">
    <source>
        <dbReference type="EMBL" id="GAA5504580.1"/>
    </source>
</evidence>
<evidence type="ECO:0008006" key="3">
    <source>
        <dbReference type="Google" id="ProtNLM"/>
    </source>
</evidence>
<protein>
    <recommendedName>
        <fullName evidence="3">Sodium/calcium exchanger membrane region domain-containing protein</fullName>
    </recommendedName>
</protein>
<accession>A0ABP9VJ39</accession>
<comment type="caution">
    <text evidence="1">The sequence shown here is derived from an EMBL/GenBank/DDBJ whole genome shotgun (WGS) entry which is preliminary data.</text>
</comment>
<gene>
    <name evidence="1" type="ORF">Rcae01_00019</name>
</gene>
<sequence length="162" mass="17764">MGDKKMKIEKQGRHYCVSKNLSDTPIFLSAIRFFPGVPEQRFRLCHAHSSLLTPHSSLLTPHSSLLTPHSVSPCLPVSLSPCLPLVFKPFPVRNVHGMVRMLLSATIRNQLGNDLGESITLCDRYRGVANVCIGASIANVTITLAVAFKPARVGSIWISTIF</sequence>
<evidence type="ECO:0000313" key="2">
    <source>
        <dbReference type="Proteomes" id="UP001416858"/>
    </source>
</evidence>